<dbReference type="AlphaFoldDB" id="A0A382WAQ2"/>
<dbReference type="PANTHER" id="PTHR33608">
    <property type="entry name" value="BLL2464 PROTEIN"/>
    <property type="match status" value="1"/>
</dbReference>
<sequence>VEGTLDNHGLLSWRRFMIAVKRLADSLNYGTDRSAFLGSGIEYVQSRPYQFGDPVRSIDWRVTARTGKFFVKEYETPKSLPCYLLLDTSASMTISSQPRSKYGQAVHIAGGLALACLDRVSPVGLVGVGSEPIRVNASLSKQQVMQWLHRLRTFRFDETTSLA</sequence>
<dbReference type="PANTHER" id="PTHR33608:SF6">
    <property type="entry name" value="BLL2464 PROTEIN"/>
    <property type="match status" value="1"/>
</dbReference>
<feature type="non-terminal residue" evidence="2">
    <location>
        <position position="1"/>
    </location>
</feature>
<dbReference type="InterPro" id="IPR002881">
    <property type="entry name" value="DUF58"/>
</dbReference>
<evidence type="ECO:0000259" key="1">
    <source>
        <dbReference type="Pfam" id="PF01882"/>
    </source>
</evidence>
<organism evidence="2">
    <name type="scientific">marine metagenome</name>
    <dbReference type="NCBI Taxonomy" id="408172"/>
    <lineage>
        <taxon>unclassified sequences</taxon>
        <taxon>metagenomes</taxon>
        <taxon>ecological metagenomes</taxon>
    </lineage>
</organism>
<dbReference type="EMBL" id="UINC01158408">
    <property type="protein sequence ID" value="SVD55936.1"/>
    <property type="molecule type" value="Genomic_DNA"/>
</dbReference>
<dbReference type="Pfam" id="PF01882">
    <property type="entry name" value="DUF58"/>
    <property type="match status" value="1"/>
</dbReference>
<evidence type="ECO:0000313" key="2">
    <source>
        <dbReference type="EMBL" id="SVD55936.1"/>
    </source>
</evidence>
<accession>A0A382WAQ2</accession>
<proteinExistence type="predicted"/>
<gene>
    <name evidence="2" type="ORF">METZ01_LOCUS408790</name>
</gene>
<name>A0A382WAQ2_9ZZZZ</name>
<protein>
    <recommendedName>
        <fullName evidence="1">DUF58 domain-containing protein</fullName>
    </recommendedName>
</protein>
<feature type="domain" description="DUF58" evidence="1">
    <location>
        <begin position="45"/>
        <end position="151"/>
    </location>
</feature>
<reference evidence="2" key="1">
    <citation type="submission" date="2018-05" db="EMBL/GenBank/DDBJ databases">
        <authorList>
            <person name="Lanie J.A."/>
            <person name="Ng W.-L."/>
            <person name="Kazmierczak K.M."/>
            <person name="Andrzejewski T.M."/>
            <person name="Davidsen T.M."/>
            <person name="Wayne K.J."/>
            <person name="Tettelin H."/>
            <person name="Glass J.I."/>
            <person name="Rusch D."/>
            <person name="Podicherti R."/>
            <person name="Tsui H.-C.T."/>
            <person name="Winkler M.E."/>
        </authorList>
    </citation>
    <scope>NUCLEOTIDE SEQUENCE</scope>
</reference>
<feature type="non-terminal residue" evidence="2">
    <location>
        <position position="163"/>
    </location>
</feature>